<comment type="caution">
    <text evidence="2">The sequence shown here is derived from an EMBL/GenBank/DDBJ whole genome shotgun (WGS) entry which is preliminary data.</text>
</comment>
<dbReference type="EMBL" id="LAZR01004193">
    <property type="protein sequence ID" value="KKN10912.1"/>
    <property type="molecule type" value="Genomic_DNA"/>
</dbReference>
<feature type="transmembrane region" description="Helical" evidence="1">
    <location>
        <begin position="35"/>
        <end position="59"/>
    </location>
</feature>
<keyword evidence="1" id="KW-0812">Transmembrane</keyword>
<name>A0A0F9NG40_9ZZZZ</name>
<gene>
    <name evidence="2" type="ORF">LCGC14_1031920</name>
</gene>
<evidence type="ECO:0000313" key="2">
    <source>
        <dbReference type="EMBL" id="KKN10912.1"/>
    </source>
</evidence>
<dbReference type="AlphaFoldDB" id="A0A0F9NG40"/>
<keyword evidence="1" id="KW-1133">Transmembrane helix</keyword>
<keyword evidence="1" id="KW-0472">Membrane</keyword>
<feature type="transmembrane region" description="Helical" evidence="1">
    <location>
        <begin position="6"/>
        <end position="23"/>
    </location>
</feature>
<evidence type="ECO:0000256" key="1">
    <source>
        <dbReference type="SAM" id="Phobius"/>
    </source>
</evidence>
<protein>
    <submittedName>
        <fullName evidence="2">Uncharacterized protein</fullName>
    </submittedName>
</protein>
<proteinExistence type="predicted"/>
<organism evidence="2">
    <name type="scientific">marine sediment metagenome</name>
    <dbReference type="NCBI Taxonomy" id="412755"/>
    <lineage>
        <taxon>unclassified sequences</taxon>
        <taxon>metagenomes</taxon>
        <taxon>ecological metagenomes</taxon>
    </lineage>
</organism>
<sequence>MDWTQIYLIGLVITFIEIMIAAVRENIFEGLTPMYNIVITFFALILWPIFNMMLLIMWIDKGETN</sequence>
<accession>A0A0F9NG40</accession>
<reference evidence="2" key="1">
    <citation type="journal article" date="2015" name="Nature">
        <title>Complex archaea that bridge the gap between prokaryotes and eukaryotes.</title>
        <authorList>
            <person name="Spang A."/>
            <person name="Saw J.H."/>
            <person name="Jorgensen S.L."/>
            <person name="Zaremba-Niedzwiedzka K."/>
            <person name="Martijn J."/>
            <person name="Lind A.E."/>
            <person name="van Eijk R."/>
            <person name="Schleper C."/>
            <person name="Guy L."/>
            <person name="Ettema T.J."/>
        </authorList>
    </citation>
    <scope>NUCLEOTIDE SEQUENCE</scope>
</reference>